<feature type="compositionally biased region" description="Polar residues" evidence="6">
    <location>
        <begin position="1"/>
        <end position="21"/>
    </location>
</feature>
<dbReference type="InterPro" id="IPR036236">
    <property type="entry name" value="Znf_C2H2_sf"/>
</dbReference>
<dbReference type="InterPro" id="IPR050329">
    <property type="entry name" value="GLI_C2H2-zinc-finger"/>
</dbReference>
<keyword evidence="1" id="KW-0479">Metal-binding</keyword>
<dbReference type="GO" id="GO:0000978">
    <property type="term" value="F:RNA polymerase II cis-regulatory region sequence-specific DNA binding"/>
    <property type="evidence" value="ECO:0007669"/>
    <property type="project" value="TreeGrafter"/>
</dbReference>
<dbReference type="SMART" id="SM00355">
    <property type="entry name" value="ZnF_C2H2"/>
    <property type="match status" value="3"/>
</dbReference>
<dbReference type="PANTHER" id="PTHR19818:SF139">
    <property type="entry name" value="PAIR-RULE PROTEIN ODD-PAIRED"/>
    <property type="match status" value="1"/>
</dbReference>
<evidence type="ECO:0000313" key="9">
    <source>
        <dbReference type="Proteomes" id="UP000245383"/>
    </source>
</evidence>
<evidence type="ECO:0000259" key="7">
    <source>
        <dbReference type="PROSITE" id="PS50157"/>
    </source>
</evidence>
<reference evidence="8 9" key="1">
    <citation type="journal article" date="2018" name="MBio">
        <title>Comparative Genomics Reveals the Core Gene Toolbox for the Fungus-Insect Symbiosis.</title>
        <authorList>
            <person name="Wang Y."/>
            <person name="Stata M."/>
            <person name="Wang W."/>
            <person name="Stajich J.E."/>
            <person name="White M.M."/>
            <person name="Moncalvo J.M."/>
        </authorList>
    </citation>
    <scope>NUCLEOTIDE SEQUENCE [LARGE SCALE GENOMIC DNA]</scope>
    <source>
        <strain evidence="8 9">SWE-8-4</strain>
    </source>
</reference>
<evidence type="ECO:0000313" key="8">
    <source>
        <dbReference type="EMBL" id="PVU97606.1"/>
    </source>
</evidence>
<dbReference type="SUPFAM" id="SSF57667">
    <property type="entry name" value="beta-beta-alpha zinc fingers"/>
    <property type="match status" value="2"/>
</dbReference>
<dbReference type="Pfam" id="PF00096">
    <property type="entry name" value="zf-C2H2"/>
    <property type="match status" value="3"/>
</dbReference>
<dbReference type="PANTHER" id="PTHR19818">
    <property type="entry name" value="ZINC FINGER PROTEIN ZIC AND GLI"/>
    <property type="match status" value="1"/>
</dbReference>
<keyword evidence="2" id="KW-0677">Repeat</keyword>
<evidence type="ECO:0000256" key="5">
    <source>
        <dbReference type="PROSITE-ProRule" id="PRU00042"/>
    </source>
</evidence>
<dbReference type="FunFam" id="3.30.160.60:FF:000125">
    <property type="entry name" value="Putative zinc finger protein 143"/>
    <property type="match status" value="1"/>
</dbReference>
<protein>
    <recommendedName>
        <fullName evidence="7">C2H2-type domain-containing protein</fullName>
    </recommendedName>
</protein>
<keyword evidence="3 5" id="KW-0863">Zinc-finger</keyword>
<feature type="domain" description="C2H2-type" evidence="7">
    <location>
        <begin position="188"/>
        <end position="218"/>
    </location>
</feature>
<keyword evidence="9" id="KW-1185">Reference proteome</keyword>
<evidence type="ECO:0000256" key="3">
    <source>
        <dbReference type="ARBA" id="ARBA00022771"/>
    </source>
</evidence>
<dbReference type="Gene3D" id="3.30.160.60">
    <property type="entry name" value="Classic Zinc Finger"/>
    <property type="match status" value="3"/>
</dbReference>
<gene>
    <name evidence="8" type="ORF">BB561_000460</name>
</gene>
<dbReference type="FunFam" id="3.30.160.60:FF:002343">
    <property type="entry name" value="Zinc finger protein 33A"/>
    <property type="match status" value="1"/>
</dbReference>
<dbReference type="GO" id="GO:0005634">
    <property type="term" value="C:nucleus"/>
    <property type="evidence" value="ECO:0007669"/>
    <property type="project" value="UniProtKB-ARBA"/>
</dbReference>
<dbReference type="PROSITE" id="PS00028">
    <property type="entry name" value="ZINC_FINGER_C2H2_1"/>
    <property type="match status" value="3"/>
</dbReference>
<dbReference type="PROSITE" id="PS50157">
    <property type="entry name" value="ZINC_FINGER_C2H2_2"/>
    <property type="match status" value="3"/>
</dbReference>
<name>A0A2T9YZ83_9FUNG</name>
<dbReference type="OrthoDB" id="6077919at2759"/>
<keyword evidence="4" id="KW-0862">Zinc</keyword>
<dbReference type="EMBL" id="MBFR01000009">
    <property type="protein sequence ID" value="PVU97606.1"/>
    <property type="molecule type" value="Genomic_DNA"/>
</dbReference>
<dbReference type="GO" id="GO:0045944">
    <property type="term" value="P:positive regulation of transcription by RNA polymerase II"/>
    <property type="evidence" value="ECO:0007669"/>
    <property type="project" value="UniProtKB-ARBA"/>
</dbReference>
<dbReference type="GO" id="GO:0008270">
    <property type="term" value="F:zinc ion binding"/>
    <property type="evidence" value="ECO:0007669"/>
    <property type="project" value="UniProtKB-KW"/>
</dbReference>
<accession>A0A2T9YZ83</accession>
<dbReference type="GO" id="GO:0000981">
    <property type="term" value="F:DNA-binding transcription factor activity, RNA polymerase II-specific"/>
    <property type="evidence" value="ECO:0007669"/>
    <property type="project" value="TreeGrafter"/>
</dbReference>
<dbReference type="STRING" id="133385.A0A2T9YZ83"/>
<evidence type="ECO:0000256" key="1">
    <source>
        <dbReference type="ARBA" id="ARBA00022723"/>
    </source>
</evidence>
<sequence length="364" mass="41358">MNYQGKYSSNSQPLYNWNPPNISHAEAQPHLETSAPQNGQSFPAQLTPTSAFSCFKSELPQQDSFLTNNVKRGRPKENRIFTSSKLKSTPYSSNSFQDLELKKAIFQKIQKQSEFVQGKIDETGRREYQCSVSNCKKIFYQRAHLNIHLRSHVGYKPFICQYPGCNKSFTQQGNLRTHERKHTGEKPYKCKFSGCSKSFTQAGNLKTHIRKIHQIDDNSLSLGGSSTTHNGSPTDSNQTYLNSFSMVSQNSIHSYDASNTLVNDISNHRNINTYPLSHNLSLNADLNSSIDMKPDNYGTNNSKLGIGYNLTSSLDLNYSQKNGYSYENDQHTHLPNQTIMNDEPRNKLQVLSNTKQSHYRLFKT</sequence>
<dbReference type="AlphaFoldDB" id="A0A2T9YZ83"/>
<comment type="caution">
    <text evidence="8">The sequence shown here is derived from an EMBL/GenBank/DDBJ whole genome shotgun (WGS) entry which is preliminary data.</text>
</comment>
<dbReference type="InterPro" id="IPR013087">
    <property type="entry name" value="Znf_C2H2_type"/>
</dbReference>
<feature type="domain" description="C2H2-type" evidence="7">
    <location>
        <begin position="158"/>
        <end position="187"/>
    </location>
</feature>
<evidence type="ECO:0000256" key="2">
    <source>
        <dbReference type="ARBA" id="ARBA00022737"/>
    </source>
</evidence>
<organism evidence="8 9">
    <name type="scientific">Smittium simulii</name>
    <dbReference type="NCBI Taxonomy" id="133385"/>
    <lineage>
        <taxon>Eukaryota</taxon>
        <taxon>Fungi</taxon>
        <taxon>Fungi incertae sedis</taxon>
        <taxon>Zoopagomycota</taxon>
        <taxon>Kickxellomycotina</taxon>
        <taxon>Harpellomycetes</taxon>
        <taxon>Harpellales</taxon>
        <taxon>Legeriomycetaceae</taxon>
        <taxon>Smittium</taxon>
    </lineage>
</organism>
<proteinExistence type="predicted"/>
<feature type="domain" description="C2H2-type" evidence="7">
    <location>
        <begin position="128"/>
        <end position="157"/>
    </location>
</feature>
<evidence type="ECO:0000256" key="6">
    <source>
        <dbReference type="SAM" id="MobiDB-lite"/>
    </source>
</evidence>
<evidence type="ECO:0000256" key="4">
    <source>
        <dbReference type="ARBA" id="ARBA00022833"/>
    </source>
</evidence>
<feature type="region of interest" description="Disordered" evidence="6">
    <location>
        <begin position="1"/>
        <end position="24"/>
    </location>
</feature>
<dbReference type="Proteomes" id="UP000245383">
    <property type="component" value="Unassembled WGS sequence"/>
</dbReference>